<dbReference type="Proteomes" id="UP000094043">
    <property type="component" value="Chromosome 7"/>
</dbReference>
<gene>
    <name evidence="2" type="ORF">L203_105835</name>
</gene>
<evidence type="ECO:0000313" key="3">
    <source>
        <dbReference type="Proteomes" id="UP000094043"/>
    </source>
</evidence>
<organism evidence="2 3">
    <name type="scientific">Cryptococcus depauperatus CBS 7841</name>
    <dbReference type="NCBI Taxonomy" id="1295531"/>
    <lineage>
        <taxon>Eukaryota</taxon>
        <taxon>Fungi</taxon>
        <taxon>Dikarya</taxon>
        <taxon>Basidiomycota</taxon>
        <taxon>Agaricomycotina</taxon>
        <taxon>Tremellomycetes</taxon>
        <taxon>Tremellales</taxon>
        <taxon>Cryptococcaceae</taxon>
        <taxon>Cryptococcus</taxon>
    </lineage>
</organism>
<reference evidence="2" key="1">
    <citation type="submission" date="2016-06" db="EMBL/GenBank/DDBJ databases">
        <authorList>
            <person name="Cuomo C."/>
            <person name="Litvintseva A."/>
            <person name="Heitman J."/>
            <person name="Chen Y."/>
            <person name="Sun S."/>
            <person name="Springer D."/>
            <person name="Dromer F."/>
            <person name="Young S."/>
            <person name="Zeng Q."/>
            <person name="Chapman S."/>
            <person name="Gujja S."/>
            <person name="Saif S."/>
            <person name="Birren B."/>
        </authorList>
    </citation>
    <scope>NUCLEOTIDE SEQUENCE</scope>
    <source>
        <strain evidence="2">CBS 7841</strain>
    </source>
</reference>
<sequence length="837" mass="96112">MRTIRIYRSLSRPRQIVQLPALLSRRLTSTPKLRHPLGKRGQKVIGDTENPQDESNSIDNILSRLRTLLAAQPYAATDIRPSYLVRILNQPLDVPTLSLLFPSFRMILLSGNLKQVRKLIRHLLPQLGRHKMYAHLEKVTDLWMEKISQEAKAGVLRDATRIQRWYHSFIINLEPFSYNSISSQYSVRQDRLPTIVRNQVTRLIQHLITTLEAMPSTSTQRPQLKSDLLDQLFTKRYLSVPLCDVLLRHASENGIELSARMWNEAMVLALYEGDEKRAKEMEAGKFKAIEREDAIEAGGSGEGKRNVAPLRKTADIISQMMVSTIGDSQETLLEVLEPFLHDNGAKELVYFANTMKRKDTWNATTKEPFSVLLQHAWSTLLSHLSRDKAISSDALAEIFDAIPCDASVGYTFTPLMHGLMQRGEYIRAWKIWQELEKRERIAAKNGERRTYVDRIALTVAARISYHIAGLDASVALVDFWALRPQQPPPSVSQVEKSIALDVQCVNVLLHACKLQGVASIAFRLWTAALPRWGVYLDDVSLNLLLDTARYWYRSNLIKENKEKGQDVFRERWGQMTEGFSFLKRRQPSQELNMEEETMYDKYDAVGFTQGPTSVLLDRPDLDWKVTWKGQNEPWRVARQIFRTVVLDNWQHLKTIGSPLDEIDQSLLNKFVSLFDGDHLSHLHSPHHAPKSAQAVNANGCPSPYARYSHIIPTTTTFHSYICLLGHYNLPHEIPVALAWMKALGIRPTWHTMRLALMYICEAEGPRRWVKGWGANGEVRLVRDEEILRRWLEEWLAPTTSHQDKNESQKENRNVVPKEEDVASFRRMFVEKGQKITA</sequence>
<feature type="region of interest" description="Disordered" evidence="1">
    <location>
        <begin position="799"/>
        <end position="818"/>
    </location>
</feature>
<dbReference type="Gene3D" id="1.25.40.10">
    <property type="entry name" value="Tetratricopeptide repeat domain"/>
    <property type="match status" value="1"/>
</dbReference>
<dbReference type="AlphaFoldDB" id="A0A1E3I9S1"/>
<feature type="compositionally biased region" description="Basic and acidic residues" evidence="1">
    <location>
        <begin position="801"/>
        <end position="818"/>
    </location>
</feature>
<reference evidence="2" key="3">
    <citation type="submission" date="2024-01" db="EMBL/GenBank/DDBJ databases">
        <authorList>
            <person name="Coelho M.A."/>
            <person name="David-Palma M."/>
            <person name="Shea T."/>
            <person name="Sun S."/>
            <person name="Cuomo C.A."/>
            <person name="Heitman J."/>
        </authorList>
    </citation>
    <scope>NUCLEOTIDE SEQUENCE</scope>
    <source>
        <strain evidence="2">CBS 7841</strain>
    </source>
</reference>
<feature type="compositionally biased region" description="Basic residues" evidence="1">
    <location>
        <begin position="32"/>
        <end position="42"/>
    </location>
</feature>
<reference evidence="2" key="2">
    <citation type="journal article" date="2022" name="Elife">
        <title>Obligate sexual reproduction of a homothallic fungus closely related to the Cryptococcus pathogenic species complex.</title>
        <authorList>
            <person name="Passer A.R."/>
            <person name="Clancey S.A."/>
            <person name="Shea T."/>
            <person name="David-Palma M."/>
            <person name="Averette A.F."/>
            <person name="Boekhout T."/>
            <person name="Porcel B.M."/>
            <person name="Nowrousian M."/>
            <person name="Cuomo C.A."/>
            <person name="Sun S."/>
            <person name="Heitman J."/>
            <person name="Coelho M.A."/>
        </authorList>
    </citation>
    <scope>NUCLEOTIDE SEQUENCE</scope>
    <source>
        <strain evidence="2">CBS 7841</strain>
    </source>
</reference>
<protein>
    <submittedName>
        <fullName evidence="2">Uncharacterized protein</fullName>
    </submittedName>
</protein>
<accession>A0A1E3I9S1</accession>
<dbReference type="InterPro" id="IPR011990">
    <property type="entry name" value="TPR-like_helical_dom_sf"/>
</dbReference>
<dbReference type="KEGG" id="cdep:91090044"/>
<dbReference type="VEuPathDB" id="FungiDB:L203_04985"/>
<dbReference type="OrthoDB" id="185373at2759"/>
<dbReference type="EMBL" id="CP143790">
    <property type="protein sequence ID" value="WVN90595.1"/>
    <property type="molecule type" value="Genomic_DNA"/>
</dbReference>
<proteinExistence type="predicted"/>
<dbReference type="RefSeq" id="XP_066071295.1">
    <property type="nucleotide sequence ID" value="XM_066215198.1"/>
</dbReference>
<evidence type="ECO:0000313" key="2">
    <source>
        <dbReference type="EMBL" id="WVN90595.1"/>
    </source>
</evidence>
<keyword evidence="3" id="KW-1185">Reference proteome</keyword>
<name>A0A1E3I9S1_9TREE</name>
<feature type="region of interest" description="Disordered" evidence="1">
    <location>
        <begin position="30"/>
        <end position="56"/>
    </location>
</feature>
<dbReference type="GeneID" id="91090044"/>
<evidence type="ECO:0000256" key="1">
    <source>
        <dbReference type="SAM" id="MobiDB-lite"/>
    </source>
</evidence>